<keyword evidence="1" id="KW-0472">Membrane</keyword>
<protein>
    <submittedName>
        <fullName evidence="2">(rape) hypothetical protein</fullName>
    </submittedName>
</protein>
<accession>A0A816KRC7</accession>
<keyword evidence="1" id="KW-1133">Transmembrane helix</keyword>
<proteinExistence type="predicted"/>
<name>A0A816KRC7_BRANA</name>
<gene>
    <name evidence="2" type="ORF">DARMORV10_C02P46500.1</name>
</gene>
<organism evidence="2">
    <name type="scientific">Brassica napus</name>
    <name type="common">Rape</name>
    <dbReference type="NCBI Taxonomy" id="3708"/>
    <lineage>
        <taxon>Eukaryota</taxon>
        <taxon>Viridiplantae</taxon>
        <taxon>Streptophyta</taxon>
        <taxon>Embryophyta</taxon>
        <taxon>Tracheophyta</taxon>
        <taxon>Spermatophyta</taxon>
        <taxon>Magnoliopsida</taxon>
        <taxon>eudicotyledons</taxon>
        <taxon>Gunneridae</taxon>
        <taxon>Pentapetalae</taxon>
        <taxon>rosids</taxon>
        <taxon>malvids</taxon>
        <taxon>Brassicales</taxon>
        <taxon>Brassicaceae</taxon>
        <taxon>Brassiceae</taxon>
        <taxon>Brassica</taxon>
    </lineage>
</organism>
<sequence>MCVLSKKKKKALMCVTGSESPVVIVLSGITESGFKVCIIMYGDTFSVAGRDIPIVRRVIKERSRHSVYIRELWLTVIFMMMQNHYTVIMKSSIRKVFNQDIYRE</sequence>
<dbReference type="EMBL" id="HG994366">
    <property type="protein sequence ID" value="CAF1919366.1"/>
    <property type="molecule type" value="Genomic_DNA"/>
</dbReference>
<dbReference type="Proteomes" id="UP001295469">
    <property type="component" value="Chromosome C02"/>
</dbReference>
<dbReference type="AlphaFoldDB" id="A0A816KRC7"/>
<evidence type="ECO:0000313" key="2">
    <source>
        <dbReference type="EMBL" id="CAF1919366.1"/>
    </source>
</evidence>
<evidence type="ECO:0000256" key="1">
    <source>
        <dbReference type="SAM" id="Phobius"/>
    </source>
</evidence>
<keyword evidence="1" id="KW-0812">Transmembrane</keyword>
<feature type="transmembrane region" description="Helical" evidence="1">
    <location>
        <begin position="67"/>
        <end position="85"/>
    </location>
</feature>
<reference evidence="2" key="1">
    <citation type="submission" date="2021-01" db="EMBL/GenBank/DDBJ databases">
        <authorList>
            <consortium name="Genoscope - CEA"/>
            <person name="William W."/>
        </authorList>
    </citation>
    <scope>NUCLEOTIDE SEQUENCE</scope>
</reference>